<proteinExistence type="inferred from homology"/>
<dbReference type="PROSITE" id="PS51891">
    <property type="entry name" value="CENP_V_GFA"/>
    <property type="match status" value="2"/>
</dbReference>
<dbReference type="SUPFAM" id="SSF51316">
    <property type="entry name" value="Mss4-like"/>
    <property type="match status" value="2"/>
</dbReference>
<name>A0ABT2X1V7_9RHOB</name>
<feature type="domain" description="CENP-V/GFA" evidence="5">
    <location>
        <begin position="136"/>
        <end position="250"/>
    </location>
</feature>
<feature type="domain" description="CENP-V/GFA" evidence="5">
    <location>
        <begin position="7"/>
        <end position="120"/>
    </location>
</feature>
<dbReference type="Gene3D" id="3.90.1590.10">
    <property type="entry name" value="glutathione-dependent formaldehyde- activating enzyme (gfa)"/>
    <property type="match status" value="2"/>
</dbReference>
<dbReference type="InterPro" id="IPR011057">
    <property type="entry name" value="Mss4-like_sf"/>
</dbReference>
<evidence type="ECO:0000313" key="7">
    <source>
        <dbReference type="Proteomes" id="UP001209535"/>
    </source>
</evidence>
<protein>
    <submittedName>
        <fullName evidence="6">GFA family protein</fullName>
    </submittedName>
</protein>
<reference evidence="6 7" key="1">
    <citation type="submission" date="2022-10" db="EMBL/GenBank/DDBJ databases">
        <title>Defluviimonas sp. nov., isolated from ocean surface sediments.</title>
        <authorList>
            <person name="He W."/>
            <person name="Wang L."/>
            <person name="Zhang D.-F."/>
        </authorList>
    </citation>
    <scope>NUCLEOTIDE SEQUENCE [LARGE SCALE GENOMIC DNA]</scope>
    <source>
        <strain evidence="6 7">WL0024</strain>
    </source>
</reference>
<organism evidence="6 7">
    <name type="scientific">Albidovulum salinarum</name>
    <dbReference type="NCBI Taxonomy" id="2984153"/>
    <lineage>
        <taxon>Bacteria</taxon>
        <taxon>Pseudomonadati</taxon>
        <taxon>Pseudomonadota</taxon>
        <taxon>Alphaproteobacteria</taxon>
        <taxon>Rhodobacterales</taxon>
        <taxon>Paracoccaceae</taxon>
        <taxon>Albidovulum</taxon>
    </lineage>
</organism>
<accession>A0ABT2X1V7</accession>
<dbReference type="PANTHER" id="PTHR33337">
    <property type="entry name" value="GFA DOMAIN-CONTAINING PROTEIN"/>
    <property type="match status" value="1"/>
</dbReference>
<dbReference type="Proteomes" id="UP001209535">
    <property type="component" value="Unassembled WGS sequence"/>
</dbReference>
<gene>
    <name evidence="6" type="ORF">OEZ60_07825</name>
</gene>
<evidence type="ECO:0000256" key="2">
    <source>
        <dbReference type="ARBA" id="ARBA00022723"/>
    </source>
</evidence>
<dbReference type="PANTHER" id="PTHR33337:SF40">
    <property type="entry name" value="CENP-V_GFA DOMAIN-CONTAINING PROTEIN-RELATED"/>
    <property type="match status" value="1"/>
</dbReference>
<keyword evidence="4" id="KW-0456">Lyase</keyword>
<evidence type="ECO:0000256" key="4">
    <source>
        <dbReference type="ARBA" id="ARBA00023239"/>
    </source>
</evidence>
<dbReference type="RefSeq" id="WP_263334823.1">
    <property type="nucleotide sequence ID" value="NZ_JAOVQO010000006.1"/>
</dbReference>
<dbReference type="Pfam" id="PF04828">
    <property type="entry name" value="GFA"/>
    <property type="match status" value="2"/>
</dbReference>
<comment type="similarity">
    <text evidence="1">Belongs to the Gfa family.</text>
</comment>
<comment type="caution">
    <text evidence="6">The sequence shown here is derived from an EMBL/GenBank/DDBJ whole genome shotgun (WGS) entry which is preliminary data.</text>
</comment>
<keyword evidence="7" id="KW-1185">Reference proteome</keyword>
<evidence type="ECO:0000313" key="6">
    <source>
        <dbReference type="EMBL" id="MCU9847913.1"/>
    </source>
</evidence>
<keyword evidence="3" id="KW-0862">Zinc</keyword>
<sequence>MSDTQHHHGSCLCGGVTFETDGPLRDVWACHCGQCRRTSGHFWAATSAPLDRLRITSDETLAWYDSSAAARRGFCRRCGASLFWKPAGQDRMAIAPGALDGPTGLRLTRHIHTEDAADYYSCEGPQPDAPAARPDHLDCACLCGGAAFTVPGAAGPITACHCTQCRKLSGHYAASFDADESAATWRSRETLAEYRTPGDGRRGFCARCGASLWFRSAKGEFSVEAGSVVGPTGGWLAEHIFVADKGDYYEIDDRTPGS</sequence>
<evidence type="ECO:0000256" key="3">
    <source>
        <dbReference type="ARBA" id="ARBA00022833"/>
    </source>
</evidence>
<evidence type="ECO:0000256" key="1">
    <source>
        <dbReference type="ARBA" id="ARBA00005495"/>
    </source>
</evidence>
<dbReference type="EMBL" id="JAOVQO010000006">
    <property type="protein sequence ID" value="MCU9847913.1"/>
    <property type="molecule type" value="Genomic_DNA"/>
</dbReference>
<dbReference type="InterPro" id="IPR006913">
    <property type="entry name" value="CENP-V/GFA"/>
</dbReference>
<evidence type="ECO:0000259" key="5">
    <source>
        <dbReference type="PROSITE" id="PS51891"/>
    </source>
</evidence>
<keyword evidence="2" id="KW-0479">Metal-binding</keyword>